<evidence type="ECO:0000259" key="8">
    <source>
        <dbReference type="Pfam" id="PF00892"/>
    </source>
</evidence>
<dbReference type="PANTHER" id="PTHR32322:SF18">
    <property type="entry name" value="S-ADENOSYLMETHIONINE_S-ADENOSYLHOMOCYSTEINE TRANSPORTER"/>
    <property type="match status" value="1"/>
</dbReference>
<comment type="similarity">
    <text evidence="2">Belongs to the EamA transporter family.</text>
</comment>
<evidence type="ECO:0000256" key="6">
    <source>
        <dbReference type="ARBA" id="ARBA00023136"/>
    </source>
</evidence>
<comment type="caution">
    <text evidence="9">The sequence shown here is derived from an EMBL/GenBank/DDBJ whole genome shotgun (WGS) entry which is preliminary data.</text>
</comment>
<feature type="domain" description="EamA" evidence="8">
    <location>
        <begin position="154"/>
        <end position="288"/>
    </location>
</feature>
<feature type="transmembrane region" description="Helical" evidence="7">
    <location>
        <begin position="68"/>
        <end position="88"/>
    </location>
</feature>
<feature type="transmembrane region" description="Helical" evidence="7">
    <location>
        <begin position="271"/>
        <end position="294"/>
    </location>
</feature>
<gene>
    <name evidence="9" type="ORF">J2Z35_001500</name>
</gene>
<organism evidence="9 10">
    <name type="scientific">Acetoanaerobium pronyense</name>
    <dbReference type="NCBI Taxonomy" id="1482736"/>
    <lineage>
        <taxon>Bacteria</taxon>
        <taxon>Bacillati</taxon>
        <taxon>Bacillota</taxon>
        <taxon>Clostridia</taxon>
        <taxon>Peptostreptococcales</taxon>
        <taxon>Filifactoraceae</taxon>
        <taxon>Acetoanaerobium</taxon>
    </lineage>
</organism>
<comment type="subcellular location">
    <subcellularLocation>
        <location evidence="1">Cell membrane</location>
        <topology evidence="1">Multi-pass membrane protein</topology>
    </subcellularLocation>
</comment>
<feature type="transmembrane region" description="Helical" evidence="7">
    <location>
        <begin position="185"/>
        <end position="208"/>
    </location>
</feature>
<evidence type="ECO:0000256" key="3">
    <source>
        <dbReference type="ARBA" id="ARBA00022475"/>
    </source>
</evidence>
<reference evidence="9 10" key="1">
    <citation type="submission" date="2021-03" db="EMBL/GenBank/DDBJ databases">
        <title>Genomic Encyclopedia of Type Strains, Phase IV (KMG-IV): sequencing the most valuable type-strain genomes for metagenomic binning, comparative biology and taxonomic classification.</title>
        <authorList>
            <person name="Goeker M."/>
        </authorList>
    </citation>
    <scope>NUCLEOTIDE SEQUENCE [LARGE SCALE GENOMIC DNA]</scope>
    <source>
        <strain evidence="9 10">DSM 27512</strain>
    </source>
</reference>
<feature type="transmembrane region" description="Helical" evidence="7">
    <location>
        <begin position="39"/>
        <end position="56"/>
    </location>
</feature>
<evidence type="ECO:0000256" key="4">
    <source>
        <dbReference type="ARBA" id="ARBA00022692"/>
    </source>
</evidence>
<feature type="transmembrane region" description="Helical" evidence="7">
    <location>
        <begin position="246"/>
        <end position="265"/>
    </location>
</feature>
<keyword evidence="3" id="KW-1003">Cell membrane</keyword>
<keyword evidence="5 7" id="KW-1133">Transmembrane helix</keyword>
<dbReference type="EMBL" id="JAGGLI010000014">
    <property type="protein sequence ID" value="MBP2027703.1"/>
    <property type="molecule type" value="Genomic_DNA"/>
</dbReference>
<keyword evidence="4 7" id="KW-0812">Transmembrane</keyword>
<dbReference type="SUPFAM" id="SSF103481">
    <property type="entry name" value="Multidrug resistance efflux transporter EmrE"/>
    <property type="match status" value="2"/>
</dbReference>
<keyword evidence="6 7" id="KW-0472">Membrane</keyword>
<dbReference type="PANTHER" id="PTHR32322">
    <property type="entry name" value="INNER MEMBRANE TRANSPORTER"/>
    <property type="match status" value="1"/>
</dbReference>
<name>A0ABS4KIU3_9FIRM</name>
<feature type="transmembrane region" description="Helical" evidence="7">
    <location>
        <begin position="127"/>
        <end position="147"/>
    </location>
</feature>
<evidence type="ECO:0000256" key="2">
    <source>
        <dbReference type="ARBA" id="ARBA00007362"/>
    </source>
</evidence>
<feature type="transmembrane region" description="Helical" evidence="7">
    <location>
        <begin position="153"/>
        <end position="173"/>
    </location>
</feature>
<feature type="transmembrane region" description="Helical" evidence="7">
    <location>
        <begin position="214"/>
        <end position="234"/>
    </location>
</feature>
<dbReference type="RefSeq" id="WP_209660765.1">
    <property type="nucleotide sequence ID" value="NZ_JAGGLI010000014.1"/>
</dbReference>
<accession>A0ABS4KIU3</accession>
<evidence type="ECO:0000256" key="1">
    <source>
        <dbReference type="ARBA" id="ARBA00004651"/>
    </source>
</evidence>
<evidence type="ECO:0000313" key="10">
    <source>
        <dbReference type="Proteomes" id="UP001314903"/>
    </source>
</evidence>
<protein>
    <submittedName>
        <fullName evidence="9">Drug/metabolite transporter (DMT)-like permease</fullName>
    </submittedName>
</protein>
<dbReference type="InterPro" id="IPR050638">
    <property type="entry name" value="AA-Vitamin_Transporters"/>
</dbReference>
<sequence length="301" mass="32653">MQSSTKSYIKIAVAGGLWGTIGILVQTLTSFGLTSEMVAFSRLFLGFIILTVIFALKDPSVLKIDKKGIFSSFVIGVISQGIFNIAYFQAIQRVGSFTAVVLLYLSPVFMFILGTFMYKEIPDKKKIISVGICFFGCILGVTGGDFSVLQSDFMGITMGIVASLGYSLMPALSKKTASKYNPFTIIIYSFMFGALVLLPFANPFAIIGELKNPSLILLLIVFSVVVAVLPYSLYIPSLHNVQVSKLGVIASVELIVSILIAAFILKEPIKSGNIAGASLIFLSIILMNSPSLYIRKARYQN</sequence>
<feature type="domain" description="EamA" evidence="8">
    <location>
        <begin position="8"/>
        <end position="139"/>
    </location>
</feature>
<feature type="transmembrane region" description="Helical" evidence="7">
    <location>
        <begin position="12"/>
        <end position="33"/>
    </location>
</feature>
<evidence type="ECO:0000313" key="9">
    <source>
        <dbReference type="EMBL" id="MBP2027703.1"/>
    </source>
</evidence>
<dbReference type="InterPro" id="IPR000620">
    <property type="entry name" value="EamA_dom"/>
</dbReference>
<evidence type="ECO:0000256" key="5">
    <source>
        <dbReference type="ARBA" id="ARBA00022989"/>
    </source>
</evidence>
<evidence type="ECO:0000256" key="7">
    <source>
        <dbReference type="SAM" id="Phobius"/>
    </source>
</evidence>
<keyword evidence="10" id="KW-1185">Reference proteome</keyword>
<proteinExistence type="inferred from homology"/>
<dbReference type="InterPro" id="IPR037185">
    <property type="entry name" value="EmrE-like"/>
</dbReference>
<dbReference type="Proteomes" id="UP001314903">
    <property type="component" value="Unassembled WGS sequence"/>
</dbReference>
<dbReference type="Pfam" id="PF00892">
    <property type="entry name" value="EamA"/>
    <property type="match status" value="2"/>
</dbReference>
<feature type="transmembrane region" description="Helical" evidence="7">
    <location>
        <begin position="94"/>
        <end position="115"/>
    </location>
</feature>